<gene>
    <name evidence="6" type="ORF">SAMN05444695_10475</name>
</gene>
<reference evidence="6 7" key="1">
    <citation type="submission" date="2016-10" db="EMBL/GenBank/DDBJ databases">
        <authorList>
            <person name="de Groot N.N."/>
        </authorList>
    </citation>
    <scope>NUCLEOTIDE SEQUENCE [LARGE SCALE GENOMIC DNA]</scope>
    <source>
        <strain evidence="6 7">DSM 44892</strain>
    </source>
</reference>
<dbReference type="InterPro" id="IPR036390">
    <property type="entry name" value="WH_DNA-bd_sf"/>
</dbReference>
<evidence type="ECO:0000256" key="1">
    <source>
        <dbReference type="ARBA" id="ARBA00009437"/>
    </source>
</evidence>
<evidence type="ECO:0000313" key="7">
    <source>
        <dbReference type="Proteomes" id="UP000183263"/>
    </source>
</evidence>
<sequence>MELRHVEYFLAAVDHDGLGSAAAALGVSKPSLSSGLRSLEKDLGADLFHRVGRGMVLSAAGKAFVGPARQIVRDTVAAESAYVAPDGLPRGRLDICASAYVAEGPVAGVIGRFRKRYPSVSVRLAGVRPADPVGALIRDGHCEIVFSHLPVAAPGLTVRSVGQHEYWVAFPPGTDVPDDDPFPLGLLPDIRVVGVPKEASSRSVVERALQAAGSHTVMSTVLEQREAVGSFVVEGVGMSFIERSLARRAGAAGAVVRRPDPPITLGYGVVYDPRRLSPAAAAFLDML</sequence>
<accession>A0A1G8GEY9</accession>
<dbReference type="PROSITE" id="PS50931">
    <property type="entry name" value="HTH_LYSR"/>
    <property type="match status" value="1"/>
</dbReference>
<dbReference type="PANTHER" id="PTHR30346:SF0">
    <property type="entry name" value="HCA OPERON TRANSCRIPTIONAL ACTIVATOR HCAR"/>
    <property type="match status" value="1"/>
</dbReference>
<evidence type="ECO:0000256" key="5">
    <source>
        <dbReference type="ARBA" id="ARBA00023163"/>
    </source>
</evidence>
<dbReference type="Pfam" id="PF00126">
    <property type="entry name" value="HTH_1"/>
    <property type="match status" value="1"/>
</dbReference>
<dbReference type="GO" id="GO:0003700">
    <property type="term" value="F:DNA-binding transcription factor activity"/>
    <property type="evidence" value="ECO:0007669"/>
    <property type="project" value="InterPro"/>
</dbReference>
<dbReference type="CDD" id="cd05466">
    <property type="entry name" value="PBP2_LTTR_substrate"/>
    <property type="match status" value="1"/>
</dbReference>
<dbReference type="SUPFAM" id="SSF46785">
    <property type="entry name" value="Winged helix' DNA-binding domain"/>
    <property type="match status" value="1"/>
</dbReference>
<keyword evidence="2" id="KW-0805">Transcription regulation</keyword>
<dbReference type="Proteomes" id="UP000183263">
    <property type="component" value="Unassembled WGS sequence"/>
</dbReference>
<evidence type="ECO:0000256" key="4">
    <source>
        <dbReference type="ARBA" id="ARBA00023159"/>
    </source>
</evidence>
<dbReference type="OrthoDB" id="3176554at2"/>
<proteinExistence type="inferred from homology"/>
<protein>
    <submittedName>
        <fullName evidence="6">DNA-binding transcriptional regulator, LysR family</fullName>
    </submittedName>
</protein>
<dbReference type="EMBL" id="FNDN01000004">
    <property type="protein sequence ID" value="SDH92890.1"/>
    <property type="molecule type" value="Genomic_DNA"/>
</dbReference>
<keyword evidence="3 6" id="KW-0238">DNA-binding</keyword>
<keyword evidence="5" id="KW-0804">Transcription</keyword>
<dbReference type="Gene3D" id="3.40.190.290">
    <property type="match status" value="1"/>
</dbReference>
<dbReference type="SUPFAM" id="SSF53850">
    <property type="entry name" value="Periplasmic binding protein-like II"/>
    <property type="match status" value="1"/>
</dbReference>
<keyword evidence="7" id="KW-1185">Reference proteome</keyword>
<evidence type="ECO:0000256" key="3">
    <source>
        <dbReference type="ARBA" id="ARBA00023125"/>
    </source>
</evidence>
<dbReference type="PANTHER" id="PTHR30346">
    <property type="entry name" value="TRANSCRIPTIONAL DUAL REGULATOR HCAR-RELATED"/>
    <property type="match status" value="1"/>
</dbReference>
<name>A0A1G8GEY9_9NOCA</name>
<dbReference type="AlphaFoldDB" id="A0A1G8GEY9"/>
<dbReference type="GO" id="GO:0003677">
    <property type="term" value="F:DNA binding"/>
    <property type="evidence" value="ECO:0007669"/>
    <property type="project" value="UniProtKB-KW"/>
</dbReference>
<dbReference type="PRINTS" id="PR00039">
    <property type="entry name" value="HTHLYSR"/>
</dbReference>
<evidence type="ECO:0000256" key="2">
    <source>
        <dbReference type="ARBA" id="ARBA00023015"/>
    </source>
</evidence>
<keyword evidence="4" id="KW-0010">Activator</keyword>
<dbReference type="Pfam" id="PF03466">
    <property type="entry name" value="LysR_substrate"/>
    <property type="match status" value="1"/>
</dbReference>
<dbReference type="RefSeq" id="WP_072737187.1">
    <property type="nucleotide sequence ID" value="NZ_CP048813.1"/>
</dbReference>
<dbReference type="InterPro" id="IPR005119">
    <property type="entry name" value="LysR_subst-bd"/>
</dbReference>
<dbReference type="GO" id="GO:0032993">
    <property type="term" value="C:protein-DNA complex"/>
    <property type="evidence" value="ECO:0007669"/>
    <property type="project" value="TreeGrafter"/>
</dbReference>
<evidence type="ECO:0000313" key="6">
    <source>
        <dbReference type="EMBL" id="SDH92890.1"/>
    </source>
</evidence>
<organism evidence="6 7">
    <name type="scientific">Rhodococcus triatomae</name>
    <dbReference type="NCBI Taxonomy" id="300028"/>
    <lineage>
        <taxon>Bacteria</taxon>
        <taxon>Bacillati</taxon>
        <taxon>Actinomycetota</taxon>
        <taxon>Actinomycetes</taxon>
        <taxon>Mycobacteriales</taxon>
        <taxon>Nocardiaceae</taxon>
        <taxon>Rhodococcus</taxon>
    </lineage>
</organism>
<dbReference type="InterPro" id="IPR000847">
    <property type="entry name" value="LysR_HTH_N"/>
</dbReference>
<dbReference type="Gene3D" id="1.10.10.10">
    <property type="entry name" value="Winged helix-like DNA-binding domain superfamily/Winged helix DNA-binding domain"/>
    <property type="match status" value="1"/>
</dbReference>
<comment type="similarity">
    <text evidence="1">Belongs to the LysR transcriptional regulatory family.</text>
</comment>
<dbReference type="InterPro" id="IPR036388">
    <property type="entry name" value="WH-like_DNA-bd_sf"/>
</dbReference>